<evidence type="ECO:0000313" key="4">
    <source>
        <dbReference type="Proteomes" id="UP000652013"/>
    </source>
</evidence>
<feature type="chain" id="PRO_5035188683" description="VWFA domain-containing protein" evidence="2">
    <location>
        <begin position="26"/>
        <end position="343"/>
    </location>
</feature>
<accession>A0A8J3Y7N0</accession>
<reference evidence="3" key="1">
    <citation type="submission" date="2021-01" db="EMBL/GenBank/DDBJ databases">
        <title>Whole genome shotgun sequence of Spirilliplanes yamanashiensis NBRC 15828.</title>
        <authorList>
            <person name="Komaki H."/>
            <person name="Tamura T."/>
        </authorList>
    </citation>
    <scope>NUCLEOTIDE SEQUENCE</scope>
    <source>
        <strain evidence="3">NBRC 15828</strain>
    </source>
</reference>
<gene>
    <name evidence="3" type="ORF">Sya03_23720</name>
</gene>
<evidence type="ECO:0000256" key="2">
    <source>
        <dbReference type="SAM" id="SignalP"/>
    </source>
</evidence>
<feature type="transmembrane region" description="Helical" evidence="1">
    <location>
        <begin position="311"/>
        <end position="333"/>
    </location>
</feature>
<evidence type="ECO:0000256" key="1">
    <source>
        <dbReference type="SAM" id="Phobius"/>
    </source>
</evidence>
<evidence type="ECO:0000313" key="3">
    <source>
        <dbReference type="EMBL" id="GIJ03020.1"/>
    </source>
</evidence>
<organism evidence="3 4">
    <name type="scientific">Spirilliplanes yamanashiensis</name>
    <dbReference type="NCBI Taxonomy" id="42233"/>
    <lineage>
        <taxon>Bacteria</taxon>
        <taxon>Bacillati</taxon>
        <taxon>Actinomycetota</taxon>
        <taxon>Actinomycetes</taxon>
        <taxon>Micromonosporales</taxon>
        <taxon>Micromonosporaceae</taxon>
        <taxon>Spirilliplanes</taxon>
    </lineage>
</organism>
<keyword evidence="4" id="KW-1185">Reference proteome</keyword>
<dbReference type="InterPro" id="IPR036465">
    <property type="entry name" value="vWFA_dom_sf"/>
</dbReference>
<dbReference type="Proteomes" id="UP000652013">
    <property type="component" value="Unassembled WGS sequence"/>
</dbReference>
<keyword evidence="1" id="KW-1133">Transmembrane helix</keyword>
<keyword evidence="1" id="KW-0812">Transmembrane</keyword>
<name>A0A8J3Y7N0_9ACTN</name>
<keyword evidence="2" id="KW-0732">Signal</keyword>
<comment type="caution">
    <text evidence="3">The sequence shown here is derived from an EMBL/GenBank/DDBJ whole genome shotgun (WGS) entry which is preliminary data.</text>
</comment>
<protein>
    <recommendedName>
        <fullName evidence="5">VWFA domain-containing protein</fullName>
    </recommendedName>
</protein>
<evidence type="ECO:0008006" key="5">
    <source>
        <dbReference type="Google" id="ProtNLM"/>
    </source>
</evidence>
<keyword evidence="1" id="KW-0472">Membrane</keyword>
<dbReference type="SUPFAM" id="SSF53300">
    <property type="entry name" value="vWA-like"/>
    <property type="match status" value="1"/>
</dbReference>
<dbReference type="AlphaFoldDB" id="A0A8J3Y7N0"/>
<dbReference type="RefSeq" id="WP_203938282.1">
    <property type="nucleotide sequence ID" value="NZ_BAAAGJ010000005.1"/>
</dbReference>
<sequence length="343" mass="33297">MPDRRVAAAAAAVLAAALAAGPAAASPAPPSPALAADLPVVAVLPGDRETALVADLGAGPATTGGAGAATGAGTVTVTVGGVPRPATLRPVLSDDLAVALVVDASADGAAALPTWLSAAARFALEAPAAARTVVVADTTPPSLRPAPQPGAAGVVRALSTVEPGGERRTAEALTLAVRQFRPGPPGRRLIVLYTSGADAGPESAAALGRRLAREGVILVVAGAAAHSGYWSAAVRATGGFFAPAAAGAAPAAGPALDQVAATLRGRCLVTFATPADRPAPVAVRIDGGGAALAGTAIVPAGDPPARERPSAWWWAGAGVAAAAAALLGLRLAARRPEELPPRR</sequence>
<dbReference type="Gene3D" id="3.40.50.410">
    <property type="entry name" value="von Willebrand factor, type A domain"/>
    <property type="match status" value="1"/>
</dbReference>
<dbReference type="PROSITE" id="PS51318">
    <property type="entry name" value="TAT"/>
    <property type="match status" value="1"/>
</dbReference>
<proteinExistence type="predicted"/>
<feature type="signal peptide" evidence="2">
    <location>
        <begin position="1"/>
        <end position="25"/>
    </location>
</feature>
<dbReference type="InterPro" id="IPR006311">
    <property type="entry name" value="TAT_signal"/>
</dbReference>
<dbReference type="EMBL" id="BOOY01000016">
    <property type="protein sequence ID" value="GIJ03020.1"/>
    <property type="molecule type" value="Genomic_DNA"/>
</dbReference>